<dbReference type="InterPro" id="IPR029063">
    <property type="entry name" value="SAM-dependent_MTases_sf"/>
</dbReference>
<dbReference type="InterPro" id="IPR051052">
    <property type="entry name" value="Diverse_substrate_MTase"/>
</dbReference>
<dbReference type="InterPro" id="IPR013216">
    <property type="entry name" value="Methyltransf_11"/>
</dbReference>
<name>A0A523V048_UNCAE</name>
<comment type="similarity">
    <text evidence="1">Belongs to the methyltransferase superfamily.</text>
</comment>
<evidence type="ECO:0000256" key="2">
    <source>
        <dbReference type="ARBA" id="ARBA00022603"/>
    </source>
</evidence>
<reference evidence="5 6" key="1">
    <citation type="submission" date="2019-03" db="EMBL/GenBank/DDBJ databases">
        <title>Metabolic potential of uncultured bacteria and archaea associated with petroleum seepage in deep-sea sediments.</title>
        <authorList>
            <person name="Dong X."/>
            <person name="Hubert C."/>
        </authorList>
    </citation>
    <scope>NUCLEOTIDE SEQUENCE [LARGE SCALE GENOMIC DNA]</scope>
    <source>
        <strain evidence="5">E29_bin78</strain>
    </source>
</reference>
<dbReference type="PANTHER" id="PTHR44942">
    <property type="entry name" value="METHYLTRANSF_11 DOMAIN-CONTAINING PROTEIN"/>
    <property type="match status" value="1"/>
</dbReference>
<dbReference type="Pfam" id="PF08241">
    <property type="entry name" value="Methyltransf_11"/>
    <property type="match status" value="1"/>
</dbReference>
<dbReference type="GO" id="GO:0032259">
    <property type="term" value="P:methylation"/>
    <property type="evidence" value="ECO:0007669"/>
    <property type="project" value="UniProtKB-KW"/>
</dbReference>
<dbReference type="CDD" id="cd02440">
    <property type="entry name" value="AdoMet_MTases"/>
    <property type="match status" value="1"/>
</dbReference>
<comment type="caution">
    <text evidence="5">The sequence shown here is derived from an EMBL/GenBank/DDBJ whole genome shotgun (WGS) entry which is preliminary data.</text>
</comment>
<feature type="domain" description="Methyltransferase type 11" evidence="4">
    <location>
        <begin position="47"/>
        <end position="144"/>
    </location>
</feature>
<dbReference type="Proteomes" id="UP000320679">
    <property type="component" value="Unassembled WGS sequence"/>
</dbReference>
<evidence type="ECO:0000313" key="6">
    <source>
        <dbReference type="Proteomes" id="UP000320679"/>
    </source>
</evidence>
<evidence type="ECO:0000256" key="1">
    <source>
        <dbReference type="ARBA" id="ARBA00008361"/>
    </source>
</evidence>
<gene>
    <name evidence="5" type="ORF">E3J59_01075</name>
</gene>
<keyword evidence="3 5" id="KW-0808">Transferase</keyword>
<sequence>MGNLQHMRSHFKRVAWVYGHVRNTDPQIVEEIIPCLPSDKHQLNIADIGCGTGRYSKIIAARADSFLQLFCCDYSAAMLQQCRKRMSLEFPLKNTYYCLVNANELPFAHGCFDAVTTFNAVHHFDLDRFVAAAARVLCPGGLLSIYTRTPEQNEHTIWGQHFPGFTEHETRLYQCERLVEAIGRLPELQLEGIQEFKHVRVEAVESLLNRARNFHYSTFTLYPADEFRLALETFAKRLTDLSSKGKIEHTAKNTMLFVRRI</sequence>
<dbReference type="AlphaFoldDB" id="A0A523V048"/>
<evidence type="ECO:0000256" key="3">
    <source>
        <dbReference type="ARBA" id="ARBA00022679"/>
    </source>
</evidence>
<proteinExistence type="inferred from homology"/>
<dbReference type="SUPFAM" id="SSF53335">
    <property type="entry name" value="S-adenosyl-L-methionine-dependent methyltransferases"/>
    <property type="match status" value="1"/>
</dbReference>
<organism evidence="5 6">
    <name type="scientific">Aerophobetes bacterium</name>
    <dbReference type="NCBI Taxonomy" id="2030807"/>
    <lineage>
        <taxon>Bacteria</taxon>
        <taxon>Candidatus Aerophobota</taxon>
    </lineage>
</organism>
<dbReference type="EMBL" id="SOJK01000049">
    <property type="protein sequence ID" value="TET48147.1"/>
    <property type="molecule type" value="Genomic_DNA"/>
</dbReference>
<protein>
    <submittedName>
        <fullName evidence="5">Class I SAM-dependent methyltransferase</fullName>
    </submittedName>
</protein>
<accession>A0A523V048</accession>
<evidence type="ECO:0000259" key="4">
    <source>
        <dbReference type="Pfam" id="PF08241"/>
    </source>
</evidence>
<evidence type="ECO:0000313" key="5">
    <source>
        <dbReference type="EMBL" id="TET48147.1"/>
    </source>
</evidence>
<keyword evidence="2 5" id="KW-0489">Methyltransferase</keyword>
<dbReference type="Gene3D" id="3.40.50.150">
    <property type="entry name" value="Vaccinia Virus protein VP39"/>
    <property type="match status" value="1"/>
</dbReference>
<dbReference type="GO" id="GO:0008757">
    <property type="term" value="F:S-adenosylmethionine-dependent methyltransferase activity"/>
    <property type="evidence" value="ECO:0007669"/>
    <property type="project" value="InterPro"/>
</dbReference>
<dbReference type="PANTHER" id="PTHR44942:SF4">
    <property type="entry name" value="METHYLTRANSFERASE TYPE 11 DOMAIN-CONTAINING PROTEIN"/>
    <property type="match status" value="1"/>
</dbReference>